<dbReference type="PANTHER" id="PTHR23518">
    <property type="entry name" value="C-METHYLTRANSFERASE"/>
    <property type="match status" value="1"/>
</dbReference>
<gene>
    <name evidence="7" type="ORF">OM076_11165</name>
</gene>
<feature type="transmembrane region" description="Helical" evidence="5">
    <location>
        <begin position="385"/>
        <end position="405"/>
    </location>
</feature>
<dbReference type="EMBL" id="JAPDOD010000007">
    <property type="protein sequence ID" value="MDA0160825.1"/>
    <property type="molecule type" value="Genomic_DNA"/>
</dbReference>
<evidence type="ECO:0000256" key="4">
    <source>
        <dbReference type="ARBA" id="ARBA00023136"/>
    </source>
</evidence>
<feature type="transmembrane region" description="Helical" evidence="5">
    <location>
        <begin position="261"/>
        <end position="281"/>
    </location>
</feature>
<reference evidence="7" key="1">
    <citation type="submission" date="2022-10" db="EMBL/GenBank/DDBJ databases">
        <title>The WGS of Solirubrobacter ginsenosidimutans DSM 21036.</title>
        <authorList>
            <person name="Jiang Z."/>
        </authorList>
    </citation>
    <scope>NUCLEOTIDE SEQUENCE</scope>
    <source>
        <strain evidence="7">DSM 21036</strain>
    </source>
</reference>
<comment type="caution">
    <text evidence="7">The sequence shown here is derived from an EMBL/GenBank/DDBJ whole genome shotgun (WGS) entry which is preliminary data.</text>
</comment>
<feature type="domain" description="Major facilitator superfamily (MFS) profile" evidence="6">
    <location>
        <begin position="1"/>
        <end position="407"/>
    </location>
</feature>
<dbReference type="InterPro" id="IPR036259">
    <property type="entry name" value="MFS_trans_sf"/>
</dbReference>
<evidence type="ECO:0000313" key="8">
    <source>
        <dbReference type="Proteomes" id="UP001149140"/>
    </source>
</evidence>
<feature type="transmembrane region" description="Helical" evidence="5">
    <location>
        <begin position="319"/>
        <end position="341"/>
    </location>
</feature>
<proteinExistence type="predicted"/>
<evidence type="ECO:0000256" key="5">
    <source>
        <dbReference type="SAM" id="Phobius"/>
    </source>
</evidence>
<keyword evidence="3 5" id="KW-1133">Transmembrane helix</keyword>
<comment type="subcellular location">
    <subcellularLocation>
        <location evidence="1">Cell membrane</location>
        <topology evidence="1">Multi-pass membrane protein</topology>
    </subcellularLocation>
</comment>
<dbReference type="GO" id="GO:0005886">
    <property type="term" value="C:plasma membrane"/>
    <property type="evidence" value="ECO:0007669"/>
    <property type="project" value="UniProtKB-SubCell"/>
</dbReference>
<evidence type="ECO:0000313" key="7">
    <source>
        <dbReference type="EMBL" id="MDA0160825.1"/>
    </source>
</evidence>
<feature type="transmembrane region" description="Helical" evidence="5">
    <location>
        <begin position="184"/>
        <end position="200"/>
    </location>
</feature>
<dbReference type="SUPFAM" id="SSF103473">
    <property type="entry name" value="MFS general substrate transporter"/>
    <property type="match status" value="1"/>
</dbReference>
<dbReference type="InterPro" id="IPR020846">
    <property type="entry name" value="MFS_dom"/>
</dbReference>
<evidence type="ECO:0000259" key="6">
    <source>
        <dbReference type="PROSITE" id="PS50850"/>
    </source>
</evidence>
<dbReference type="Pfam" id="PF07690">
    <property type="entry name" value="MFS_1"/>
    <property type="match status" value="1"/>
</dbReference>
<dbReference type="PROSITE" id="PS50850">
    <property type="entry name" value="MFS"/>
    <property type="match status" value="1"/>
</dbReference>
<evidence type="ECO:0000256" key="3">
    <source>
        <dbReference type="ARBA" id="ARBA00022989"/>
    </source>
</evidence>
<feature type="transmembrane region" description="Helical" evidence="5">
    <location>
        <begin position="41"/>
        <end position="64"/>
    </location>
</feature>
<dbReference type="Proteomes" id="UP001149140">
    <property type="component" value="Unassembled WGS sequence"/>
</dbReference>
<sequence>MTQVENKPRGLARIAAARRGLPENVRLLALVSLANDSASELAYPIVPLFLVITLGAPIALIGLIEGVAEAMALGFRLISGWLSDRAATEPRRRPWIMAGYGLSTVARAGVAAAPTWGWVLGAKIADRIGKGTRGAPRDALIRDSTPKELMGSAFGYHRSADTVGAIVGPLLAALLLAAGCSLRTILWVGVLPGAVTLLLIRRIREAPPSGVNAKKKHAPELAGARALPGSFWSVLLIWVVFSLGNSSDAFLLLRAHDLGLATLLTVLAYAGYNVVFASLSWPLGALSDRLPRAAIFTLGVIVFVLVYVGFAVAPGSWAVWPLFAFYGVYVAATEGVGRAWVADHVTEGHVGTAYGVFYAATAAAALVASIAAGVLWTYVSPSAPFWLGATTAAAAALLLGVRALSRGLSPRLAQATLTSLLVATVAVAAVEHHQLGDLFRHRGETEVPIVSTRPCSDIGDTRVQPDLPEGFPTLPGVAFTGNDAKWSTHGYFKRSIRSAHDDYVRALEAAGYRVTHSELDPWDSELAFTGNGHTGEIDIFQECRSRTWMQIAVT</sequence>
<feature type="transmembrane region" description="Helical" evidence="5">
    <location>
        <begin position="221"/>
        <end position="241"/>
    </location>
</feature>
<feature type="transmembrane region" description="Helical" evidence="5">
    <location>
        <begin position="353"/>
        <end position="379"/>
    </location>
</feature>
<dbReference type="GO" id="GO:0022857">
    <property type="term" value="F:transmembrane transporter activity"/>
    <property type="evidence" value="ECO:0007669"/>
    <property type="project" value="InterPro"/>
</dbReference>
<evidence type="ECO:0000256" key="2">
    <source>
        <dbReference type="ARBA" id="ARBA00022692"/>
    </source>
</evidence>
<protein>
    <submittedName>
        <fullName evidence="7">MFS transporter</fullName>
    </submittedName>
</protein>
<dbReference type="CDD" id="cd17370">
    <property type="entry name" value="MFS_MJ1317_like"/>
    <property type="match status" value="1"/>
</dbReference>
<keyword evidence="8" id="KW-1185">Reference proteome</keyword>
<organism evidence="7 8">
    <name type="scientific">Solirubrobacter ginsenosidimutans</name>
    <dbReference type="NCBI Taxonomy" id="490573"/>
    <lineage>
        <taxon>Bacteria</taxon>
        <taxon>Bacillati</taxon>
        <taxon>Actinomycetota</taxon>
        <taxon>Thermoleophilia</taxon>
        <taxon>Solirubrobacterales</taxon>
        <taxon>Solirubrobacteraceae</taxon>
        <taxon>Solirubrobacter</taxon>
    </lineage>
</organism>
<accession>A0A9X3MQY2</accession>
<dbReference type="RefSeq" id="WP_270039909.1">
    <property type="nucleotide sequence ID" value="NZ_JAPDOD010000007.1"/>
</dbReference>
<keyword evidence="2 5" id="KW-0812">Transmembrane</keyword>
<dbReference type="Gene3D" id="1.20.1250.20">
    <property type="entry name" value="MFS general substrate transporter like domains"/>
    <property type="match status" value="2"/>
</dbReference>
<dbReference type="PANTHER" id="PTHR23518:SF2">
    <property type="entry name" value="MAJOR FACILITATOR SUPERFAMILY TRANSPORTER"/>
    <property type="match status" value="1"/>
</dbReference>
<dbReference type="InterPro" id="IPR011701">
    <property type="entry name" value="MFS"/>
</dbReference>
<feature type="transmembrane region" description="Helical" evidence="5">
    <location>
        <begin position="160"/>
        <end position="178"/>
    </location>
</feature>
<evidence type="ECO:0000256" key="1">
    <source>
        <dbReference type="ARBA" id="ARBA00004651"/>
    </source>
</evidence>
<name>A0A9X3MQY2_9ACTN</name>
<dbReference type="AlphaFoldDB" id="A0A9X3MQY2"/>
<keyword evidence="4 5" id="KW-0472">Membrane</keyword>
<feature type="transmembrane region" description="Helical" evidence="5">
    <location>
        <begin position="293"/>
        <end position="313"/>
    </location>
</feature>